<dbReference type="PANTHER" id="PTHR46847">
    <property type="entry name" value="D-ALLOSE-BINDING PERIPLASMIC PROTEIN-RELATED"/>
    <property type="match status" value="1"/>
</dbReference>
<evidence type="ECO:0000259" key="5">
    <source>
        <dbReference type="Pfam" id="PF13407"/>
    </source>
</evidence>
<comment type="subcellular location">
    <subcellularLocation>
        <location evidence="1">Cell envelope</location>
    </subcellularLocation>
</comment>
<evidence type="ECO:0000313" key="6">
    <source>
        <dbReference type="EMBL" id="BCB78160.1"/>
    </source>
</evidence>
<proteinExistence type="inferred from homology"/>
<evidence type="ECO:0000313" key="7">
    <source>
        <dbReference type="Proteomes" id="UP000502508"/>
    </source>
</evidence>
<protein>
    <submittedName>
        <fullName evidence="6">ABC transporter substrate-binding protein</fullName>
    </submittedName>
</protein>
<gene>
    <name evidence="6" type="ORF">Pflav_045700</name>
</gene>
<evidence type="ECO:0000256" key="3">
    <source>
        <dbReference type="ARBA" id="ARBA00022729"/>
    </source>
</evidence>
<keyword evidence="3 4" id="KW-0732">Signal</keyword>
<reference evidence="6 7" key="1">
    <citation type="submission" date="2020-03" db="EMBL/GenBank/DDBJ databases">
        <title>Whole genome shotgun sequence of Phytohabitans flavus NBRC 107702.</title>
        <authorList>
            <person name="Komaki H."/>
            <person name="Tamura T."/>
        </authorList>
    </citation>
    <scope>NUCLEOTIDE SEQUENCE [LARGE SCALE GENOMIC DNA]</scope>
    <source>
        <strain evidence="6 7">NBRC 107702</strain>
    </source>
</reference>
<name>A0A6F8XWH3_9ACTN</name>
<dbReference type="SUPFAM" id="SSF53822">
    <property type="entry name" value="Periplasmic binding protein-like I"/>
    <property type="match status" value="1"/>
</dbReference>
<evidence type="ECO:0000256" key="2">
    <source>
        <dbReference type="ARBA" id="ARBA00007639"/>
    </source>
</evidence>
<dbReference type="EMBL" id="AP022870">
    <property type="protein sequence ID" value="BCB78160.1"/>
    <property type="molecule type" value="Genomic_DNA"/>
</dbReference>
<dbReference type="Proteomes" id="UP000502508">
    <property type="component" value="Chromosome"/>
</dbReference>
<dbReference type="GO" id="GO:0030313">
    <property type="term" value="C:cell envelope"/>
    <property type="evidence" value="ECO:0007669"/>
    <property type="project" value="UniProtKB-SubCell"/>
</dbReference>
<dbReference type="Pfam" id="PF13407">
    <property type="entry name" value="Peripla_BP_4"/>
    <property type="match status" value="1"/>
</dbReference>
<accession>A0A6F8XWH3</accession>
<dbReference type="KEGG" id="pfla:Pflav_045700"/>
<dbReference type="GO" id="GO:0030246">
    <property type="term" value="F:carbohydrate binding"/>
    <property type="evidence" value="ECO:0007669"/>
    <property type="project" value="UniProtKB-ARBA"/>
</dbReference>
<sequence>MSRYWRKTCLGLVAVLAVGSVAACQSGDDGGGTDTAASGPPNIAMSNSYDGNFYRQTMVKAWDLAVADATKQQLVGKNTVVNADNTANTQISQIQSMLVQDWNAIVINAASATALNGVIQKACDQGIKVVVYDSVTTSPCAYQVAFDYVALGKQEAEWVAKKLNGKGNILEIRGIAGTSVDDDIHKGIQEAFAAYPDIKIVGEVHGNWTKSVAQQAVAGILPSLPQVDAVVTQGGDGTGAALAFQAANRKLPVIIMGNRGDELRFWQEQSASGYETISSSSAPGISSIAFWIAYLLTQGTEMPKSIPGPLISILTLDDAKKWIEATPPEGVATPVYNLDYAKKLVEAANNKTAVPDSPLPGDPGYIGVYS</sequence>
<feature type="signal peptide" evidence="4">
    <location>
        <begin position="1"/>
        <end position="22"/>
    </location>
</feature>
<dbReference type="InterPro" id="IPR028082">
    <property type="entry name" value="Peripla_BP_I"/>
</dbReference>
<reference evidence="6 7" key="2">
    <citation type="submission" date="2020-03" db="EMBL/GenBank/DDBJ databases">
        <authorList>
            <person name="Ichikawa N."/>
            <person name="Kimura A."/>
            <person name="Kitahashi Y."/>
            <person name="Uohara A."/>
        </authorList>
    </citation>
    <scope>NUCLEOTIDE SEQUENCE [LARGE SCALE GENOMIC DNA]</scope>
    <source>
        <strain evidence="6 7">NBRC 107702</strain>
    </source>
</reference>
<dbReference type="PROSITE" id="PS51257">
    <property type="entry name" value="PROKAR_LIPOPROTEIN"/>
    <property type="match status" value="1"/>
</dbReference>
<feature type="domain" description="Periplasmic binding protein" evidence="5">
    <location>
        <begin position="43"/>
        <end position="300"/>
    </location>
</feature>
<organism evidence="6 7">
    <name type="scientific">Phytohabitans flavus</name>
    <dbReference type="NCBI Taxonomy" id="1076124"/>
    <lineage>
        <taxon>Bacteria</taxon>
        <taxon>Bacillati</taxon>
        <taxon>Actinomycetota</taxon>
        <taxon>Actinomycetes</taxon>
        <taxon>Micromonosporales</taxon>
        <taxon>Micromonosporaceae</taxon>
    </lineage>
</organism>
<feature type="chain" id="PRO_5039400612" evidence="4">
    <location>
        <begin position="23"/>
        <end position="370"/>
    </location>
</feature>
<dbReference type="AlphaFoldDB" id="A0A6F8XWH3"/>
<evidence type="ECO:0000256" key="1">
    <source>
        <dbReference type="ARBA" id="ARBA00004196"/>
    </source>
</evidence>
<comment type="similarity">
    <text evidence="2">Belongs to the bacterial solute-binding protein 2 family.</text>
</comment>
<dbReference type="PANTHER" id="PTHR46847:SF3">
    <property type="entry name" value="GALACTOFURANOSE-BINDING PROTEIN YTFQ"/>
    <property type="match status" value="1"/>
</dbReference>
<dbReference type="InterPro" id="IPR025997">
    <property type="entry name" value="SBP_2_dom"/>
</dbReference>
<dbReference type="RefSeq" id="WP_173037758.1">
    <property type="nucleotide sequence ID" value="NZ_AP022870.1"/>
</dbReference>
<keyword evidence="7" id="KW-1185">Reference proteome</keyword>
<evidence type="ECO:0000256" key="4">
    <source>
        <dbReference type="SAM" id="SignalP"/>
    </source>
</evidence>
<dbReference type="Gene3D" id="3.40.50.2300">
    <property type="match status" value="2"/>
</dbReference>